<sequence>MQNELFMEQDFVQHGHQMIFHLAANVGDQVKALVARDVHGATGKDSLDQQRFSLAEQRSRPQAVAVLLSEVIVPEMLEILWKATTKATSRNTLFPEGFSQN</sequence>
<organism evidence="1 2">
    <name type="scientific">Candidatus Synechococcus spongiarum SP3</name>
    <dbReference type="NCBI Taxonomy" id="1604020"/>
    <lineage>
        <taxon>Bacteria</taxon>
        <taxon>Bacillati</taxon>
        <taxon>Cyanobacteriota</taxon>
        <taxon>Cyanophyceae</taxon>
        <taxon>Synechococcales</taxon>
        <taxon>Synechococcaceae</taxon>
        <taxon>Synechococcus</taxon>
    </lineage>
</organism>
<accession>A0A0G2HJ31</accession>
<dbReference type="EMBL" id="JXQG01000088">
    <property type="protein sequence ID" value="KKZ10500.1"/>
    <property type="molecule type" value="Genomic_DNA"/>
</dbReference>
<dbReference type="PATRIC" id="fig|1604020.3.peg.2447"/>
<dbReference type="Proteomes" id="UP000035067">
    <property type="component" value="Unassembled WGS sequence"/>
</dbReference>
<proteinExistence type="predicted"/>
<dbReference type="AlphaFoldDB" id="A0A0G2HJ31"/>
<gene>
    <name evidence="1" type="ORF">TE42_09975</name>
</gene>
<evidence type="ECO:0000313" key="2">
    <source>
        <dbReference type="Proteomes" id="UP000035067"/>
    </source>
</evidence>
<name>A0A0G2HJ31_9SYNE</name>
<comment type="caution">
    <text evidence="1">The sequence shown here is derived from an EMBL/GenBank/DDBJ whole genome shotgun (WGS) entry which is preliminary data.</text>
</comment>
<reference evidence="1 2" key="1">
    <citation type="submission" date="2015-01" db="EMBL/GenBank/DDBJ databases">
        <title>Lifestyle Evolution in Cyanobacterial Symbionts of Sponges.</title>
        <authorList>
            <person name="Burgsdorf I."/>
            <person name="Slaby B.M."/>
            <person name="Handley K.M."/>
            <person name="Haber M."/>
            <person name="Blom J."/>
            <person name="Marshall C.W."/>
            <person name="Gilbert J.A."/>
            <person name="Hentschel U."/>
            <person name="Steindler L."/>
        </authorList>
    </citation>
    <scope>NUCLEOTIDE SEQUENCE [LARGE SCALE GENOMIC DNA]</scope>
    <source>
        <strain evidence="1">SP3</strain>
    </source>
</reference>
<protein>
    <submittedName>
        <fullName evidence="1">Uncharacterized protein</fullName>
    </submittedName>
</protein>
<evidence type="ECO:0000313" key="1">
    <source>
        <dbReference type="EMBL" id="KKZ10500.1"/>
    </source>
</evidence>